<sequence length="67" mass="7447">EGAAGPRRDLAYGRCQEDDGSGTVDDRRLPGNFRVLVRSRLEEGEPAAHQRKRESGNPTSRATVRRL</sequence>
<reference evidence="2" key="1">
    <citation type="submission" date="2020-02" db="EMBL/GenBank/DDBJ databases">
        <authorList>
            <person name="Meier V. D."/>
        </authorList>
    </citation>
    <scope>NUCLEOTIDE SEQUENCE</scope>
    <source>
        <strain evidence="2">AVDCRST_MAG05</strain>
    </source>
</reference>
<dbReference type="EMBL" id="CADCVM010000402">
    <property type="protein sequence ID" value="CAA9521264.1"/>
    <property type="molecule type" value="Genomic_DNA"/>
</dbReference>
<feature type="compositionally biased region" description="Basic and acidic residues" evidence="1">
    <location>
        <begin position="1"/>
        <end position="17"/>
    </location>
</feature>
<feature type="non-terminal residue" evidence="2">
    <location>
        <position position="1"/>
    </location>
</feature>
<feature type="compositionally biased region" description="Basic and acidic residues" evidence="1">
    <location>
        <begin position="39"/>
        <end position="48"/>
    </location>
</feature>
<evidence type="ECO:0000313" key="2">
    <source>
        <dbReference type="EMBL" id="CAA9521264.1"/>
    </source>
</evidence>
<feature type="compositionally biased region" description="Polar residues" evidence="1">
    <location>
        <begin position="56"/>
        <end position="67"/>
    </location>
</feature>
<gene>
    <name evidence="2" type="ORF">AVDCRST_MAG05-3627</name>
</gene>
<feature type="region of interest" description="Disordered" evidence="1">
    <location>
        <begin position="1"/>
        <end position="67"/>
    </location>
</feature>
<dbReference type="AlphaFoldDB" id="A0A6J4TEM0"/>
<protein>
    <submittedName>
        <fullName evidence="2">Uncharacterized protein</fullName>
    </submittedName>
</protein>
<feature type="non-terminal residue" evidence="2">
    <location>
        <position position="67"/>
    </location>
</feature>
<proteinExistence type="predicted"/>
<name>A0A6J4TEM0_9ACTN</name>
<organism evidence="2">
    <name type="scientific">uncultured Rubrobacteraceae bacterium</name>
    <dbReference type="NCBI Taxonomy" id="349277"/>
    <lineage>
        <taxon>Bacteria</taxon>
        <taxon>Bacillati</taxon>
        <taxon>Actinomycetota</taxon>
        <taxon>Rubrobacteria</taxon>
        <taxon>Rubrobacterales</taxon>
        <taxon>Rubrobacteraceae</taxon>
        <taxon>environmental samples</taxon>
    </lineage>
</organism>
<accession>A0A6J4TEM0</accession>
<evidence type="ECO:0000256" key="1">
    <source>
        <dbReference type="SAM" id="MobiDB-lite"/>
    </source>
</evidence>